<feature type="non-terminal residue" evidence="2">
    <location>
        <position position="152"/>
    </location>
</feature>
<evidence type="ECO:0000256" key="1">
    <source>
        <dbReference type="SAM" id="MobiDB-lite"/>
    </source>
</evidence>
<dbReference type="AlphaFoldDB" id="A0A7J9D4T3"/>
<keyword evidence="3" id="KW-1185">Reference proteome</keyword>
<protein>
    <submittedName>
        <fullName evidence="2">Uncharacterized protein</fullName>
    </submittedName>
</protein>
<dbReference type="EMBL" id="JABEZY010271335">
    <property type="protein sequence ID" value="MBA0755726.1"/>
    <property type="molecule type" value="Genomic_DNA"/>
</dbReference>
<feature type="non-terminal residue" evidence="2">
    <location>
        <position position="1"/>
    </location>
</feature>
<reference evidence="2 3" key="1">
    <citation type="journal article" date="2019" name="Genome Biol. Evol.">
        <title>Insights into the evolution of the New World diploid cottons (Gossypium, subgenus Houzingenia) based on genome sequencing.</title>
        <authorList>
            <person name="Grover C.E."/>
            <person name="Arick M.A. 2nd"/>
            <person name="Thrash A."/>
            <person name="Conover J.L."/>
            <person name="Sanders W.S."/>
            <person name="Peterson D.G."/>
            <person name="Frelichowski J.E."/>
            <person name="Scheffler J.A."/>
            <person name="Scheffler B.E."/>
            <person name="Wendel J.F."/>
        </authorList>
    </citation>
    <scope>NUCLEOTIDE SEQUENCE [LARGE SCALE GENOMIC DNA]</scope>
    <source>
        <strain evidence="2">5</strain>
        <tissue evidence="2">Leaf</tissue>
    </source>
</reference>
<organism evidence="2 3">
    <name type="scientific">Gossypium gossypioides</name>
    <name type="common">Mexican cotton</name>
    <name type="synonym">Selera gossypioides</name>
    <dbReference type="NCBI Taxonomy" id="34282"/>
    <lineage>
        <taxon>Eukaryota</taxon>
        <taxon>Viridiplantae</taxon>
        <taxon>Streptophyta</taxon>
        <taxon>Embryophyta</taxon>
        <taxon>Tracheophyta</taxon>
        <taxon>Spermatophyta</taxon>
        <taxon>Magnoliopsida</taxon>
        <taxon>eudicotyledons</taxon>
        <taxon>Gunneridae</taxon>
        <taxon>Pentapetalae</taxon>
        <taxon>rosids</taxon>
        <taxon>malvids</taxon>
        <taxon>Malvales</taxon>
        <taxon>Malvaceae</taxon>
        <taxon>Malvoideae</taxon>
        <taxon>Gossypium</taxon>
    </lineage>
</organism>
<sequence length="152" mass="16858">PLAQLSTWIGQARVKPPEIRLSKAKPAFHHLNAPTQSSTTKDPTRHNLTRVPPPYSLTQPTTVLSTSRRHGSLIYPFSPFVVKICTALVGDSVHLPLSKAVPKMKPFEKLALLIFCEDPAWIPKASNNVIIGKAMAFSTKSLIRLLQKIDMR</sequence>
<feature type="region of interest" description="Disordered" evidence="1">
    <location>
        <begin position="30"/>
        <end position="53"/>
    </location>
</feature>
<gene>
    <name evidence="2" type="ORF">Gogos_020433</name>
</gene>
<proteinExistence type="predicted"/>
<accession>A0A7J9D4T3</accession>
<evidence type="ECO:0000313" key="2">
    <source>
        <dbReference type="EMBL" id="MBA0755726.1"/>
    </source>
</evidence>
<evidence type="ECO:0000313" key="3">
    <source>
        <dbReference type="Proteomes" id="UP000593579"/>
    </source>
</evidence>
<name>A0A7J9D4T3_GOSGO</name>
<comment type="caution">
    <text evidence="2">The sequence shown here is derived from an EMBL/GenBank/DDBJ whole genome shotgun (WGS) entry which is preliminary data.</text>
</comment>
<dbReference type="Proteomes" id="UP000593579">
    <property type="component" value="Unassembled WGS sequence"/>
</dbReference>